<evidence type="ECO:0000313" key="1">
    <source>
        <dbReference type="EMBL" id="EME43929.1"/>
    </source>
</evidence>
<protein>
    <submittedName>
        <fullName evidence="1">Uncharacterized protein</fullName>
    </submittedName>
</protein>
<reference evidence="2" key="1">
    <citation type="journal article" date="2012" name="PLoS Genet.">
        <title>The genomes of the fungal plant pathogens Cladosporium fulvum and Dothistroma septosporum reveal adaptation to different hosts and lifestyles but also signatures of common ancestry.</title>
        <authorList>
            <person name="de Wit P.J.G.M."/>
            <person name="van der Burgt A."/>
            <person name="Oekmen B."/>
            <person name="Stergiopoulos I."/>
            <person name="Abd-Elsalam K.A."/>
            <person name="Aerts A.L."/>
            <person name="Bahkali A.H."/>
            <person name="Beenen H.G."/>
            <person name="Chettri P."/>
            <person name="Cox M.P."/>
            <person name="Datema E."/>
            <person name="de Vries R.P."/>
            <person name="Dhillon B."/>
            <person name="Ganley A.R."/>
            <person name="Griffiths S.A."/>
            <person name="Guo Y."/>
            <person name="Hamelin R.C."/>
            <person name="Henrissat B."/>
            <person name="Kabir M.S."/>
            <person name="Jashni M.K."/>
            <person name="Kema G."/>
            <person name="Klaubauf S."/>
            <person name="Lapidus A."/>
            <person name="Levasseur A."/>
            <person name="Lindquist E."/>
            <person name="Mehrabi R."/>
            <person name="Ohm R.A."/>
            <person name="Owen T.J."/>
            <person name="Salamov A."/>
            <person name="Schwelm A."/>
            <person name="Schijlen E."/>
            <person name="Sun H."/>
            <person name="van den Burg H.A."/>
            <person name="van Ham R.C.H.J."/>
            <person name="Zhang S."/>
            <person name="Goodwin S.B."/>
            <person name="Grigoriev I.V."/>
            <person name="Collemare J."/>
            <person name="Bradshaw R.E."/>
        </authorList>
    </citation>
    <scope>NUCLEOTIDE SEQUENCE [LARGE SCALE GENOMIC DNA]</scope>
    <source>
        <strain evidence="2">NZE10 / CBS 128990</strain>
    </source>
</reference>
<accession>N1PND2</accession>
<dbReference type="HOGENOM" id="CLU_847373_0_0_1"/>
<evidence type="ECO:0000313" key="2">
    <source>
        <dbReference type="Proteomes" id="UP000016933"/>
    </source>
</evidence>
<proteinExistence type="predicted"/>
<dbReference type="Proteomes" id="UP000016933">
    <property type="component" value="Unassembled WGS sequence"/>
</dbReference>
<sequence length="328" mass="36447">MLEEVICVYKRDLLQRLKDIAEHVSRSQQVRALYFQAERFRRPLMTTQEWELSRLDCLPFSGTTSTTHGLPGMGDGMNGVSEPSAILNAALDTECLAELFRACSKLEEVALTLVHWSKAGTDVQRTAYKDCMVDPGGGDESILDAGVDQSFSLFACVENNHGEVIPPQTWPKLRELGLSGFETAEDELVELLSVTKTPCEGCHSRIWTLQMVNVGLSFRRIGSKLPKVHKIKLSGSFLELGVSHLHFGVLGERSQHDPVCDTIEELIQYGGELPPFSDLLDEEKEWYDSQDEGINDHESPSRIDEADAGYSSDGFVVSYCSDDVGRTI</sequence>
<organism evidence="1 2">
    <name type="scientific">Dothistroma septosporum (strain NZE10 / CBS 128990)</name>
    <name type="common">Red band needle blight fungus</name>
    <name type="synonym">Mycosphaerella pini</name>
    <dbReference type="NCBI Taxonomy" id="675120"/>
    <lineage>
        <taxon>Eukaryota</taxon>
        <taxon>Fungi</taxon>
        <taxon>Dikarya</taxon>
        <taxon>Ascomycota</taxon>
        <taxon>Pezizomycotina</taxon>
        <taxon>Dothideomycetes</taxon>
        <taxon>Dothideomycetidae</taxon>
        <taxon>Mycosphaerellales</taxon>
        <taxon>Mycosphaerellaceae</taxon>
        <taxon>Dothistroma</taxon>
    </lineage>
</organism>
<dbReference type="EMBL" id="KB446539">
    <property type="protein sequence ID" value="EME43929.1"/>
    <property type="molecule type" value="Genomic_DNA"/>
</dbReference>
<name>N1PND2_DOTSN</name>
<gene>
    <name evidence="1" type="ORF">DOTSEDRAFT_34483</name>
</gene>
<dbReference type="OrthoDB" id="5422579at2759"/>
<dbReference type="AlphaFoldDB" id="N1PND2"/>
<reference evidence="1 2" key="2">
    <citation type="journal article" date="2012" name="PLoS Pathog.">
        <title>Diverse lifestyles and strategies of plant pathogenesis encoded in the genomes of eighteen Dothideomycetes fungi.</title>
        <authorList>
            <person name="Ohm R.A."/>
            <person name="Feau N."/>
            <person name="Henrissat B."/>
            <person name="Schoch C.L."/>
            <person name="Horwitz B.A."/>
            <person name="Barry K.W."/>
            <person name="Condon B.J."/>
            <person name="Copeland A.C."/>
            <person name="Dhillon B."/>
            <person name="Glaser F."/>
            <person name="Hesse C.N."/>
            <person name="Kosti I."/>
            <person name="LaButti K."/>
            <person name="Lindquist E.A."/>
            <person name="Lucas S."/>
            <person name="Salamov A.A."/>
            <person name="Bradshaw R.E."/>
            <person name="Ciuffetti L."/>
            <person name="Hamelin R.C."/>
            <person name="Kema G.H.J."/>
            <person name="Lawrence C."/>
            <person name="Scott J.A."/>
            <person name="Spatafora J.W."/>
            <person name="Turgeon B.G."/>
            <person name="de Wit P.J.G.M."/>
            <person name="Zhong S."/>
            <person name="Goodwin S.B."/>
            <person name="Grigoriev I.V."/>
        </authorList>
    </citation>
    <scope>NUCLEOTIDE SEQUENCE [LARGE SCALE GENOMIC DNA]</scope>
    <source>
        <strain evidence="2">NZE10 / CBS 128990</strain>
    </source>
</reference>
<keyword evidence="2" id="KW-1185">Reference proteome</keyword>